<dbReference type="STRING" id="121845.A0A1S3DQT5"/>
<sequence>FILFRQGIIRNVEKNLTEEELLEEIIPLYNSDAKVTDVRRFNRRSTDEHGNVKYIPTGTIQVTFRAQSTPTHVSIFYVRCEVEKYIPKVLQCTNCLRFGHTARLCKGTARCSRCAENHPDDQCPKEVSEQKCVHCNGPHSSRVNFKNPACPEYEKQKKIKNLMVTQNITFYEAKTQLSTNYAATAATNTQISSLATTKPKEILSQNLITPLPSVKSTICAPTTPDMRAPKKRMRQESPKTPAYYESQEYQERMREYQYNPNQFPNGVCLNAKSNDETKVALEFESVDKLTYFICNVIRNSVAGGSNKISPQALSDIIQKELTNTMYNTHNNKNDSFSESDGGF</sequence>
<dbReference type="AlphaFoldDB" id="A0A1S3DQT5"/>
<feature type="non-terminal residue" evidence="3">
    <location>
        <position position="1"/>
    </location>
</feature>
<gene>
    <name evidence="3" type="primary">LOC103522316</name>
</gene>
<dbReference type="KEGG" id="dci:103522316"/>
<feature type="region of interest" description="Disordered" evidence="1">
    <location>
        <begin position="221"/>
        <end position="240"/>
    </location>
</feature>
<dbReference type="GeneID" id="103522316"/>
<organism evidence="2 3">
    <name type="scientific">Diaphorina citri</name>
    <name type="common">Asian citrus psyllid</name>
    <dbReference type="NCBI Taxonomy" id="121845"/>
    <lineage>
        <taxon>Eukaryota</taxon>
        <taxon>Metazoa</taxon>
        <taxon>Ecdysozoa</taxon>
        <taxon>Arthropoda</taxon>
        <taxon>Hexapoda</taxon>
        <taxon>Insecta</taxon>
        <taxon>Pterygota</taxon>
        <taxon>Neoptera</taxon>
        <taxon>Paraneoptera</taxon>
        <taxon>Hemiptera</taxon>
        <taxon>Sternorrhyncha</taxon>
        <taxon>Psylloidea</taxon>
        <taxon>Psyllidae</taxon>
        <taxon>Diaphorininae</taxon>
        <taxon>Diaphorina</taxon>
    </lineage>
</organism>
<protein>
    <submittedName>
        <fullName evidence="3">Uncharacterized protein LOC103522316</fullName>
    </submittedName>
</protein>
<dbReference type="Proteomes" id="UP000079169">
    <property type="component" value="Unplaced"/>
</dbReference>
<proteinExistence type="predicted"/>
<reference evidence="3" key="1">
    <citation type="submission" date="2025-08" db="UniProtKB">
        <authorList>
            <consortium name="RefSeq"/>
        </authorList>
    </citation>
    <scope>IDENTIFICATION</scope>
</reference>
<dbReference type="PaxDb" id="121845-A0A1S3DQT5"/>
<evidence type="ECO:0000313" key="2">
    <source>
        <dbReference type="Proteomes" id="UP000079169"/>
    </source>
</evidence>
<evidence type="ECO:0000256" key="1">
    <source>
        <dbReference type="SAM" id="MobiDB-lite"/>
    </source>
</evidence>
<keyword evidence="2" id="KW-1185">Reference proteome</keyword>
<evidence type="ECO:0000313" key="3">
    <source>
        <dbReference type="RefSeq" id="XP_008485643.1"/>
    </source>
</evidence>
<name>A0A1S3DQT5_DIACI</name>
<dbReference type="RefSeq" id="XP_008485643.1">
    <property type="nucleotide sequence ID" value="XM_008487421.1"/>
</dbReference>
<accession>A0A1S3DQT5</accession>
<dbReference type="OMA" id="RCEVEKY"/>